<protein>
    <submittedName>
        <fullName evidence="1">Uncharacterized protein</fullName>
    </submittedName>
</protein>
<gene>
    <name evidence="1" type="ORF">UXM345_LOCUS37472</name>
</gene>
<reference evidence="1" key="1">
    <citation type="submission" date="2021-02" db="EMBL/GenBank/DDBJ databases">
        <authorList>
            <person name="Nowell W R."/>
        </authorList>
    </citation>
    <scope>NUCLEOTIDE SEQUENCE</scope>
</reference>
<evidence type="ECO:0000313" key="2">
    <source>
        <dbReference type="Proteomes" id="UP000663842"/>
    </source>
</evidence>
<organism evidence="1 2">
    <name type="scientific">Rotaria magnacalcarata</name>
    <dbReference type="NCBI Taxonomy" id="392030"/>
    <lineage>
        <taxon>Eukaryota</taxon>
        <taxon>Metazoa</taxon>
        <taxon>Spiralia</taxon>
        <taxon>Gnathifera</taxon>
        <taxon>Rotifera</taxon>
        <taxon>Eurotatoria</taxon>
        <taxon>Bdelloidea</taxon>
        <taxon>Philodinida</taxon>
        <taxon>Philodinidae</taxon>
        <taxon>Rotaria</taxon>
    </lineage>
</organism>
<dbReference type="EMBL" id="CAJOBF010020472">
    <property type="protein sequence ID" value="CAF4382065.1"/>
    <property type="molecule type" value="Genomic_DNA"/>
</dbReference>
<accession>A0A820MYQ8</accession>
<proteinExistence type="predicted"/>
<dbReference type="AlphaFoldDB" id="A0A820MYQ8"/>
<feature type="non-terminal residue" evidence="1">
    <location>
        <position position="1"/>
    </location>
</feature>
<dbReference type="Proteomes" id="UP000663842">
    <property type="component" value="Unassembled WGS sequence"/>
</dbReference>
<evidence type="ECO:0000313" key="1">
    <source>
        <dbReference type="EMBL" id="CAF4382065.1"/>
    </source>
</evidence>
<comment type="caution">
    <text evidence="1">The sequence shown here is derived from an EMBL/GenBank/DDBJ whole genome shotgun (WGS) entry which is preliminary data.</text>
</comment>
<name>A0A820MYQ8_9BILA</name>
<sequence>KMGPSPSIEVSKESKIRMKDENAHRFINEIKGTHTYMKPEWANGGSIKKIIFMETKKPRMGLFNFSESRVEKGETPDKFEIIEVQCDDDTFFNMVFTKFGGNPAIDQKDVISFLREMVATYTSEKNIKVVLQPLNDISVVVPRGVQIPVPPNIYYYTTWKMILQIE</sequence>